<reference evidence="1 2" key="1">
    <citation type="submission" date="2020-08" db="EMBL/GenBank/DDBJ databases">
        <title>Genome public.</title>
        <authorList>
            <person name="Liu C."/>
            <person name="Sun Q."/>
        </authorList>
    </citation>
    <scope>NUCLEOTIDE SEQUENCE [LARGE SCALE GENOMIC DNA]</scope>
    <source>
        <strain evidence="1 2">NSJ-26</strain>
    </source>
</reference>
<proteinExistence type="predicted"/>
<dbReference type="InterPro" id="IPR009384">
    <property type="entry name" value="SwrD-like"/>
</dbReference>
<name>A0A926IMC5_9FIRM</name>
<dbReference type="PANTHER" id="PTHR39185:SF1">
    <property type="entry name" value="SWARMING MOTILITY PROTEIN SWRD"/>
    <property type="match status" value="1"/>
</dbReference>
<keyword evidence="2" id="KW-1185">Reference proteome</keyword>
<dbReference type="Pfam" id="PF06289">
    <property type="entry name" value="FlbD"/>
    <property type="match status" value="1"/>
</dbReference>
<gene>
    <name evidence="1" type="ORF">H8689_03950</name>
</gene>
<comment type="caution">
    <text evidence="1">The sequence shown here is derived from an EMBL/GenBank/DDBJ whole genome shotgun (WGS) entry which is preliminary data.</text>
</comment>
<keyword evidence="1" id="KW-0966">Cell projection</keyword>
<dbReference type="RefSeq" id="WP_249323113.1">
    <property type="nucleotide sequence ID" value="NZ_JACRTK010000001.1"/>
</dbReference>
<dbReference type="PANTHER" id="PTHR39185">
    <property type="entry name" value="SWARMING MOTILITY PROTEIN SWRD"/>
    <property type="match status" value="1"/>
</dbReference>
<keyword evidence="1" id="KW-0969">Cilium</keyword>
<dbReference type="AlphaFoldDB" id="A0A926IMC5"/>
<sequence length="67" mass="8007">MITLISIKKEEFCLNSELIYKIEEEHDTIITLIDGKKLRVVNKTEDIINRIIEYKRRIYCNPPEGNR</sequence>
<organism evidence="1 2">
    <name type="scientific">Wansuia hejianensis</name>
    <dbReference type="NCBI Taxonomy" id="2763667"/>
    <lineage>
        <taxon>Bacteria</taxon>
        <taxon>Bacillati</taxon>
        <taxon>Bacillota</taxon>
        <taxon>Clostridia</taxon>
        <taxon>Lachnospirales</taxon>
        <taxon>Lachnospiraceae</taxon>
        <taxon>Wansuia</taxon>
    </lineage>
</organism>
<accession>A0A926IMC5</accession>
<dbReference type="EMBL" id="JACRTK010000001">
    <property type="protein sequence ID" value="MBC8590295.1"/>
    <property type="molecule type" value="Genomic_DNA"/>
</dbReference>
<protein>
    <submittedName>
        <fullName evidence="1">Flagellar FlbD family protein</fullName>
    </submittedName>
</protein>
<keyword evidence="1" id="KW-0282">Flagellum</keyword>
<dbReference type="Proteomes" id="UP000601522">
    <property type="component" value="Unassembled WGS sequence"/>
</dbReference>
<evidence type="ECO:0000313" key="1">
    <source>
        <dbReference type="EMBL" id="MBC8590295.1"/>
    </source>
</evidence>
<evidence type="ECO:0000313" key="2">
    <source>
        <dbReference type="Proteomes" id="UP000601522"/>
    </source>
</evidence>